<dbReference type="Pfam" id="PF13560">
    <property type="entry name" value="HTH_31"/>
    <property type="match status" value="1"/>
</dbReference>
<dbReference type="PANTHER" id="PTHR35010">
    <property type="entry name" value="BLL4672 PROTEIN-RELATED"/>
    <property type="match status" value="1"/>
</dbReference>
<dbReference type="CDD" id="cd00093">
    <property type="entry name" value="HTH_XRE"/>
    <property type="match status" value="1"/>
</dbReference>
<sequence length="307" mass="32885">MSDNELGAYLRARREATRPADVGLPGGGRRRTPGLRRSELATVAGVSVEYLTRLEQGRDRNPSVGVLVSLADALRLTPQERIHLRHLVKVTSGGMALCPSGGQAPPHTVRPTVRALLDRLEPAPAVLLNRLGDVLAHTTGFERLHGPAGLLEHDLPNLTRFVFSDARARTAYPDWDRVADEYAATLKYEAGADDPWGAELVDELSFAAGEAFTGRLAAASGPPVQDDVQRFAHPEVGELRLARERLDLSGSEQRLVVYLPADAATAAALDRLTAGAASGSGRRRSSWPAPSPPRSARTPATASPRRG</sequence>
<comment type="caution">
    <text evidence="3">The sequence shown here is derived from an EMBL/GenBank/DDBJ whole genome shotgun (WGS) entry which is preliminary data.</text>
</comment>
<dbReference type="SUPFAM" id="SSF47413">
    <property type="entry name" value="lambda repressor-like DNA-binding domains"/>
    <property type="match status" value="1"/>
</dbReference>
<dbReference type="SMART" id="SM00530">
    <property type="entry name" value="HTH_XRE"/>
    <property type="match status" value="1"/>
</dbReference>
<dbReference type="EMBL" id="PVNG01000004">
    <property type="protein sequence ID" value="PRX67261.1"/>
    <property type="molecule type" value="Genomic_DNA"/>
</dbReference>
<dbReference type="GO" id="GO:0003677">
    <property type="term" value="F:DNA binding"/>
    <property type="evidence" value="ECO:0007669"/>
    <property type="project" value="InterPro"/>
</dbReference>
<dbReference type="OrthoDB" id="4336585at2"/>
<evidence type="ECO:0000313" key="4">
    <source>
        <dbReference type="Proteomes" id="UP000238312"/>
    </source>
</evidence>
<organism evidence="3 4">
    <name type="scientific">Nonomuraea fuscirosea</name>
    <dbReference type="NCBI Taxonomy" id="1291556"/>
    <lineage>
        <taxon>Bacteria</taxon>
        <taxon>Bacillati</taxon>
        <taxon>Actinomycetota</taxon>
        <taxon>Actinomycetes</taxon>
        <taxon>Streptosporangiales</taxon>
        <taxon>Streptosporangiaceae</taxon>
        <taxon>Nonomuraea</taxon>
    </lineage>
</organism>
<dbReference type="InterPro" id="IPR010982">
    <property type="entry name" value="Lambda_DNA-bd_dom_sf"/>
</dbReference>
<name>A0A2T0N4F1_9ACTN</name>
<dbReference type="Proteomes" id="UP000238312">
    <property type="component" value="Unassembled WGS sequence"/>
</dbReference>
<dbReference type="PANTHER" id="PTHR35010:SF2">
    <property type="entry name" value="BLL4672 PROTEIN"/>
    <property type="match status" value="1"/>
</dbReference>
<protein>
    <submittedName>
        <fullName evidence="3">Helix-turn-helix protein</fullName>
    </submittedName>
</protein>
<evidence type="ECO:0000256" key="1">
    <source>
        <dbReference type="SAM" id="MobiDB-lite"/>
    </source>
</evidence>
<gene>
    <name evidence="3" type="ORF">B0I32_10417</name>
</gene>
<dbReference type="InterPro" id="IPR041413">
    <property type="entry name" value="MLTR_LBD"/>
</dbReference>
<dbReference type="PROSITE" id="PS50943">
    <property type="entry name" value="HTH_CROC1"/>
    <property type="match status" value="1"/>
</dbReference>
<feature type="region of interest" description="Disordered" evidence="1">
    <location>
        <begin position="274"/>
        <end position="307"/>
    </location>
</feature>
<evidence type="ECO:0000313" key="3">
    <source>
        <dbReference type="EMBL" id="PRX67261.1"/>
    </source>
</evidence>
<feature type="region of interest" description="Disordered" evidence="1">
    <location>
        <begin position="12"/>
        <end position="33"/>
    </location>
</feature>
<keyword evidence="4" id="KW-1185">Reference proteome</keyword>
<dbReference type="Gene3D" id="1.10.260.40">
    <property type="entry name" value="lambda repressor-like DNA-binding domains"/>
    <property type="match status" value="1"/>
</dbReference>
<reference evidence="3 4" key="1">
    <citation type="submission" date="2018-03" db="EMBL/GenBank/DDBJ databases">
        <title>Genomic Encyclopedia of Type Strains, Phase III (KMG-III): the genomes of soil and plant-associated and newly described type strains.</title>
        <authorList>
            <person name="Whitman W."/>
        </authorList>
    </citation>
    <scope>NUCLEOTIDE SEQUENCE [LARGE SCALE GENOMIC DNA]</scope>
    <source>
        <strain evidence="3 4">CGMCC 4.7104</strain>
    </source>
</reference>
<dbReference type="AlphaFoldDB" id="A0A2T0N4F1"/>
<proteinExistence type="predicted"/>
<accession>A0A2T0N4F1</accession>
<dbReference type="InterPro" id="IPR001387">
    <property type="entry name" value="Cro/C1-type_HTH"/>
</dbReference>
<evidence type="ECO:0000259" key="2">
    <source>
        <dbReference type="PROSITE" id="PS50943"/>
    </source>
</evidence>
<dbReference type="RefSeq" id="WP_106237168.1">
    <property type="nucleotide sequence ID" value="NZ_PVNG01000004.1"/>
</dbReference>
<feature type="compositionally biased region" description="Low complexity" evidence="1">
    <location>
        <begin position="294"/>
        <end position="307"/>
    </location>
</feature>
<feature type="domain" description="HTH cro/C1-type" evidence="2">
    <location>
        <begin position="34"/>
        <end position="81"/>
    </location>
</feature>
<dbReference type="Gene3D" id="3.30.450.180">
    <property type="match status" value="1"/>
</dbReference>
<dbReference type="Pfam" id="PF17765">
    <property type="entry name" value="MLTR_LBD"/>
    <property type="match status" value="1"/>
</dbReference>